<organism evidence="2 3">
    <name type="scientific">Priapulus caudatus</name>
    <name type="common">Priapulid worm</name>
    <dbReference type="NCBI Taxonomy" id="37621"/>
    <lineage>
        <taxon>Eukaryota</taxon>
        <taxon>Metazoa</taxon>
        <taxon>Ecdysozoa</taxon>
        <taxon>Scalidophora</taxon>
        <taxon>Priapulida</taxon>
        <taxon>Priapulimorpha</taxon>
        <taxon>Priapulimorphida</taxon>
        <taxon>Priapulidae</taxon>
        <taxon>Priapulus</taxon>
    </lineage>
</organism>
<reference evidence="3" key="1">
    <citation type="submission" date="2025-08" db="UniProtKB">
        <authorList>
            <consortium name="RefSeq"/>
        </authorList>
    </citation>
    <scope>IDENTIFICATION</scope>
</reference>
<dbReference type="Proteomes" id="UP000695022">
    <property type="component" value="Unplaced"/>
</dbReference>
<dbReference type="RefSeq" id="XP_014675457.1">
    <property type="nucleotide sequence ID" value="XM_014819971.1"/>
</dbReference>
<name>A0ABM1ETD6_PRICU</name>
<sequence>MANRKDEEKLDFDEAWKKCREKGKATVKAARDAKLQPGASGSGRMKQKAYITIQKMEFIEERATYAAVGVRERIPFDENLTIKNVKRAISSHYGRTAKDVHLVGGPHGPVYFDDAHIQRKSIFFAHVDEKRKSQSEEEKGDGYDSLPKLETRAAIPKTRIGFTRFLKAGRAIPTPRVHGKP</sequence>
<protein>
    <submittedName>
        <fullName evidence="3">Uncharacterized protein LOC106815507</fullName>
    </submittedName>
</protein>
<accession>A0ABM1ETD6</accession>
<proteinExistence type="predicted"/>
<gene>
    <name evidence="3" type="primary">LOC106815507</name>
</gene>
<dbReference type="GeneID" id="106815507"/>
<evidence type="ECO:0000313" key="3">
    <source>
        <dbReference type="RefSeq" id="XP_014675457.1"/>
    </source>
</evidence>
<evidence type="ECO:0000256" key="1">
    <source>
        <dbReference type="SAM" id="MobiDB-lite"/>
    </source>
</evidence>
<keyword evidence="2" id="KW-1185">Reference proteome</keyword>
<evidence type="ECO:0000313" key="2">
    <source>
        <dbReference type="Proteomes" id="UP000695022"/>
    </source>
</evidence>
<feature type="region of interest" description="Disordered" evidence="1">
    <location>
        <begin position="128"/>
        <end position="148"/>
    </location>
</feature>